<dbReference type="PANTHER" id="PTHR45036:SF1">
    <property type="entry name" value="METHYLTRANSFERASE LIKE 7A"/>
    <property type="match status" value="1"/>
</dbReference>
<accession>A0A7K3LTG4</accession>
<proteinExistence type="predicted"/>
<dbReference type="PANTHER" id="PTHR45036">
    <property type="entry name" value="METHYLTRANSFERASE LIKE 7B"/>
    <property type="match status" value="1"/>
</dbReference>
<organism evidence="2 3">
    <name type="scientific">Gordonia desulfuricans</name>
    <dbReference type="NCBI Taxonomy" id="89051"/>
    <lineage>
        <taxon>Bacteria</taxon>
        <taxon>Bacillati</taxon>
        <taxon>Actinomycetota</taxon>
        <taxon>Actinomycetes</taxon>
        <taxon>Mycobacteriales</taxon>
        <taxon>Gordoniaceae</taxon>
        <taxon>Gordonia</taxon>
    </lineage>
</organism>
<feature type="domain" description="Methyltransferase type 11" evidence="1">
    <location>
        <begin position="38"/>
        <end position="133"/>
    </location>
</feature>
<dbReference type="GO" id="GO:0032259">
    <property type="term" value="P:methylation"/>
    <property type="evidence" value="ECO:0007669"/>
    <property type="project" value="UniProtKB-KW"/>
</dbReference>
<dbReference type="Gene3D" id="3.40.50.150">
    <property type="entry name" value="Vaccinia Virus protein VP39"/>
    <property type="match status" value="1"/>
</dbReference>
<keyword evidence="3" id="KW-1185">Reference proteome</keyword>
<dbReference type="InterPro" id="IPR013216">
    <property type="entry name" value="Methyltransf_11"/>
</dbReference>
<dbReference type="CDD" id="cd02440">
    <property type="entry name" value="AdoMet_MTases"/>
    <property type="match status" value="1"/>
</dbReference>
<reference evidence="2 3" key="1">
    <citation type="submission" date="2020-01" db="EMBL/GenBank/DDBJ databases">
        <title>Investigation of new actinobacteria for the biodesulphurisation of diesel fuel.</title>
        <authorList>
            <person name="Athi Narayanan S.M."/>
        </authorList>
    </citation>
    <scope>NUCLEOTIDE SEQUENCE [LARGE SCALE GENOMIC DNA]</scope>
    <source>
        <strain evidence="2 3">213E</strain>
    </source>
</reference>
<dbReference type="InterPro" id="IPR052356">
    <property type="entry name" value="Thiol_S-MT"/>
</dbReference>
<comment type="caution">
    <text evidence="2">The sequence shown here is derived from an EMBL/GenBank/DDBJ whole genome shotgun (WGS) entry which is preliminary data.</text>
</comment>
<dbReference type="RefSeq" id="WP_059038453.1">
    <property type="nucleotide sequence ID" value="NZ_JAADZU010000067.1"/>
</dbReference>
<gene>
    <name evidence="2" type="ORF">GYA93_17675</name>
</gene>
<evidence type="ECO:0000313" key="3">
    <source>
        <dbReference type="Proteomes" id="UP000466307"/>
    </source>
</evidence>
<dbReference type="SUPFAM" id="SSF53335">
    <property type="entry name" value="S-adenosyl-L-methionine-dependent methyltransferases"/>
    <property type="match status" value="1"/>
</dbReference>
<dbReference type="AlphaFoldDB" id="A0A7K3LTG4"/>
<name>A0A7K3LTG4_9ACTN</name>
<dbReference type="GO" id="GO:0008757">
    <property type="term" value="F:S-adenosylmethionine-dependent methyltransferase activity"/>
    <property type="evidence" value="ECO:0007669"/>
    <property type="project" value="InterPro"/>
</dbReference>
<evidence type="ECO:0000313" key="2">
    <source>
        <dbReference type="EMBL" id="NDK91396.1"/>
    </source>
</evidence>
<dbReference type="InterPro" id="IPR029063">
    <property type="entry name" value="SAM-dependent_MTases_sf"/>
</dbReference>
<keyword evidence="2" id="KW-0489">Methyltransferase</keyword>
<dbReference type="Pfam" id="PF08241">
    <property type="entry name" value="Methyltransf_11"/>
    <property type="match status" value="1"/>
</dbReference>
<protein>
    <submittedName>
        <fullName evidence="2">Class I SAM-dependent methyltransferase</fullName>
    </submittedName>
</protein>
<dbReference type="EMBL" id="JAADZU010000067">
    <property type="protein sequence ID" value="NDK91396.1"/>
    <property type="molecule type" value="Genomic_DNA"/>
</dbReference>
<sequence>MGFYDDRVLPHVIDLTCGSSMLDPLRARTCTGLSGEVLEIGFGSGRNVGRYPDAVSRVVAVEPSDVAWQMAGSRVAGSPVPIERGGLDGQRLPFGDDTFDAALSTFTLCTIADLPAALHELARVLRPGASFCFLEHGHAPDTAVQRWQRRLEPIQKRIAGGCHLTRDIPKLLADNGFTVTGIDQFYQRGVPRPYGALSLGTATPTDI</sequence>
<dbReference type="Proteomes" id="UP000466307">
    <property type="component" value="Unassembled WGS sequence"/>
</dbReference>
<evidence type="ECO:0000259" key="1">
    <source>
        <dbReference type="Pfam" id="PF08241"/>
    </source>
</evidence>
<keyword evidence="2" id="KW-0808">Transferase</keyword>